<protein>
    <recommendedName>
        <fullName evidence="2">histone acetyltransferase</fullName>
        <ecNumber evidence="2">2.3.1.48</ecNumber>
    </recommendedName>
</protein>
<organism evidence="15 16">
    <name type="scientific">Acrobeloides nanus</name>
    <dbReference type="NCBI Taxonomy" id="290746"/>
    <lineage>
        <taxon>Eukaryota</taxon>
        <taxon>Metazoa</taxon>
        <taxon>Ecdysozoa</taxon>
        <taxon>Nematoda</taxon>
        <taxon>Chromadorea</taxon>
        <taxon>Rhabditida</taxon>
        <taxon>Tylenchina</taxon>
        <taxon>Cephalobomorpha</taxon>
        <taxon>Cephaloboidea</taxon>
        <taxon>Cephalobidae</taxon>
        <taxon>Acrobeloides</taxon>
    </lineage>
</organism>
<keyword evidence="10" id="KW-0539">Nucleus</keyword>
<evidence type="ECO:0000256" key="12">
    <source>
        <dbReference type="PROSITE-ProRule" id="PRU00203"/>
    </source>
</evidence>
<dbReference type="GO" id="GO:0031490">
    <property type="term" value="F:chromatin DNA binding"/>
    <property type="evidence" value="ECO:0007669"/>
    <property type="project" value="TreeGrafter"/>
</dbReference>
<dbReference type="InterPro" id="IPR013178">
    <property type="entry name" value="Histone_AcTrfase_Rtt109/CBP"/>
</dbReference>
<dbReference type="GO" id="GO:0005634">
    <property type="term" value="C:nucleus"/>
    <property type="evidence" value="ECO:0007669"/>
    <property type="project" value="UniProtKB-SubCell"/>
</dbReference>
<feature type="compositionally biased region" description="Polar residues" evidence="13">
    <location>
        <begin position="396"/>
        <end position="416"/>
    </location>
</feature>
<evidence type="ECO:0000259" key="14">
    <source>
        <dbReference type="PROSITE" id="PS50134"/>
    </source>
</evidence>
<dbReference type="EC" id="2.3.1.48" evidence="2"/>
<feature type="region of interest" description="Disordered" evidence="13">
    <location>
        <begin position="396"/>
        <end position="423"/>
    </location>
</feature>
<evidence type="ECO:0000256" key="10">
    <source>
        <dbReference type="ARBA" id="ARBA00023242"/>
    </source>
</evidence>
<keyword evidence="5 12" id="KW-0863">Zinc-finger</keyword>
<dbReference type="GO" id="GO:0005667">
    <property type="term" value="C:transcription regulator complex"/>
    <property type="evidence" value="ECO:0007669"/>
    <property type="project" value="TreeGrafter"/>
</dbReference>
<evidence type="ECO:0000256" key="3">
    <source>
        <dbReference type="ARBA" id="ARBA00022679"/>
    </source>
</evidence>
<feature type="domain" description="TAZ-type" evidence="14">
    <location>
        <begin position="50"/>
        <end position="136"/>
    </location>
</feature>
<dbReference type="Proteomes" id="UP000887540">
    <property type="component" value="Unplaced"/>
</dbReference>
<dbReference type="GO" id="GO:0000123">
    <property type="term" value="C:histone acetyltransferase complex"/>
    <property type="evidence" value="ECO:0007669"/>
    <property type="project" value="TreeGrafter"/>
</dbReference>
<comment type="subcellular location">
    <subcellularLocation>
        <location evidence="1">Nucleus</location>
    </subcellularLocation>
</comment>
<dbReference type="SMART" id="SM00551">
    <property type="entry name" value="ZnF_TAZ"/>
    <property type="match status" value="1"/>
</dbReference>
<dbReference type="PANTHER" id="PTHR13808:SF1">
    <property type="entry name" value="HISTONE ACETYLTRANSFERASE"/>
    <property type="match status" value="1"/>
</dbReference>
<dbReference type="GO" id="GO:0008270">
    <property type="term" value="F:zinc ion binding"/>
    <property type="evidence" value="ECO:0007669"/>
    <property type="project" value="UniProtKB-KW"/>
</dbReference>
<evidence type="ECO:0000256" key="11">
    <source>
        <dbReference type="ARBA" id="ARBA00048017"/>
    </source>
</evidence>
<keyword evidence="9" id="KW-0804">Transcription</keyword>
<dbReference type="PROSITE" id="PS50134">
    <property type="entry name" value="ZF_TAZ"/>
    <property type="match status" value="1"/>
</dbReference>
<evidence type="ECO:0000256" key="2">
    <source>
        <dbReference type="ARBA" id="ARBA00013184"/>
    </source>
</evidence>
<evidence type="ECO:0000256" key="13">
    <source>
        <dbReference type="SAM" id="MobiDB-lite"/>
    </source>
</evidence>
<accession>A0A914DIB4</accession>
<evidence type="ECO:0000313" key="15">
    <source>
        <dbReference type="Proteomes" id="UP000887540"/>
    </source>
</evidence>
<dbReference type="Gene3D" id="1.20.1020.10">
    <property type="entry name" value="TAZ domain"/>
    <property type="match status" value="1"/>
</dbReference>
<dbReference type="GO" id="GO:0045944">
    <property type="term" value="P:positive regulation of transcription by RNA polymerase II"/>
    <property type="evidence" value="ECO:0007669"/>
    <property type="project" value="TreeGrafter"/>
</dbReference>
<sequence>MDNEDLLSYKLHLVLRFIDENQEGSDGDGGNCIMVEPDVNSEREVLVKPNLEAWKLVQQQLVLLLHAHKCSQLEKEVLNKAPCSLSHCATMKAVLEHMITCDQGRRCNYAHCVSSRHIIAHWKNCAREDCPVCKPLRNFSVSSNSSNALDDFLSNPTTNACTSLYSSIFSTQPMNQSEMSSSGVPPILALNNIEPGKEMMEMETMRPMVTNFEPMQMQQQQQNNPSQMNPYERLQFQQPNQDQMMQQQQQQGPGFMMGQPNQQGDNFMPGQPYANNQMVSGQQGASIQQMNQGMRPTGQMLQSTTNQQQQNMPQMQQMNNMTPQARNNSNEPMQKILARFKAASTKEERTKVMNDLKKTPHLFAAFLKVTQKQSNQGNVQAQMSQAQVNEMMSQNLQMQPWSQQPVRQQSPFQPTGQMPGGDLQSHPYQQQQGNLQQIQQMNNTTPQCRDNDQLQQILTHFKAATTREERIEVMNGLKRMVARYKAAATKEERTQIMNELKRTPHLFAAFLKANQTQCNVQAYMGAQMMQHQQGPDSIMDQPNQQGGSFMLGQPSQMVPGQQGASIQHMNQCMQPIGQMPGGDLQSYPYQQQQGNLQQIQQMNNITPQNRNEPAQRLMARFKAATTKEERTQIMDELKRAPHLFAAFLKMTQCNVKQLNEMPFQNPQMQPSFGATDRQQSPFQ</sequence>
<feature type="zinc finger region" description="TAZ-type" evidence="12">
    <location>
        <begin position="50"/>
        <end position="136"/>
    </location>
</feature>
<keyword evidence="15" id="KW-1185">Reference proteome</keyword>
<keyword evidence="3" id="KW-0808">Transferase</keyword>
<evidence type="ECO:0000256" key="6">
    <source>
        <dbReference type="ARBA" id="ARBA00022833"/>
    </source>
</evidence>
<keyword evidence="8" id="KW-0805">Transcription regulation</keyword>
<dbReference type="PANTHER" id="PTHR13808">
    <property type="entry name" value="CBP/P300-RELATED"/>
    <property type="match status" value="1"/>
</dbReference>
<evidence type="ECO:0000313" key="16">
    <source>
        <dbReference type="WBParaSite" id="ACRNAN_scaffold283.g24751.t1"/>
    </source>
</evidence>
<keyword evidence="6 12" id="KW-0862">Zinc</keyword>
<evidence type="ECO:0000256" key="9">
    <source>
        <dbReference type="ARBA" id="ARBA00023163"/>
    </source>
</evidence>
<dbReference type="InterPro" id="IPR000197">
    <property type="entry name" value="Znf_TAZ"/>
</dbReference>
<dbReference type="GO" id="GO:0004402">
    <property type="term" value="F:histone acetyltransferase activity"/>
    <property type="evidence" value="ECO:0007669"/>
    <property type="project" value="InterPro"/>
</dbReference>
<dbReference type="WBParaSite" id="ACRNAN_scaffold283.g24751.t1">
    <property type="protein sequence ID" value="ACRNAN_scaffold283.g24751.t1"/>
    <property type="gene ID" value="ACRNAN_scaffold283.g24751"/>
</dbReference>
<comment type="catalytic activity">
    <reaction evidence="11">
        <text>L-lysyl-[protein] + acetyl-CoA = N(6)-acetyl-L-lysyl-[protein] + CoA + H(+)</text>
        <dbReference type="Rhea" id="RHEA:45948"/>
        <dbReference type="Rhea" id="RHEA-COMP:9752"/>
        <dbReference type="Rhea" id="RHEA-COMP:10731"/>
        <dbReference type="ChEBI" id="CHEBI:15378"/>
        <dbReference type="ChEBI" id="CHEBI:29969"/>
        <dbReference type="ChEBI" id="CHEBI:57287"/>
        <dbReference type="ChEBI" id="CHEBI:57288"/>
        <dbReference type="ChEBI" id="CHEBI:61930"/>
        <dbReference type="EC" id="2.3.1.48"/>
    </reaction>
</comment>
<evidence type="ECO:0000256" key="4">
    <source>
        <dbReference type="ARBA" id="ARBA00022723"/>
    </source>
</evidence>
<evidence type="ECO:0000256" key="5">
    <source>
        <dbReference type="ARBA" id="ARBA00022771"/>
    </source>
</evidence>
<evidence type="ECO:0000256" key="1">
    <source>
        <dbReference type="ARBA" id="ARBA00004123"/>
    </source>
</evidence>
<evidence type="ECO:0000256" key="8">
    <source>
        <dbReference type="ARBA" id="ARBA00023015"/>
    </source>
</evidence>
<name>A0A914DIB4_9BILA</name>
<keyword evidence="4 12" id="KW-0479">Metal-binding</keyword>
<proteinExistence type="predicted"/>
<evidence type="ECO:0000256" key="7">
    <source>
        <dbReference type="ARBA" id="ARBA00022853"/>
    </source>
</evidence>
<keyword evidence="7" id="KW-0156">Chromatin regulator</keyword>
<reference evidence="16" key="1">
    <citation type="submission" date="2022-11" db="UniProtKB">
        <authorList>
            <consortium name="WormBaseParasite"/>
        </authorList>
    </citation>
    <scope>IDENTIFICATION</scope>
</reference>
<dbReference type="AlphaFoldDB" id="A0A914DIB4"/>
<feature type="region of interest" description="Disordered" evidence="13">
    <location>
        <begin position="664"/>
        <end position="683"/>
    </location>
</feature>
<dbReference type="GO" id="GO:0003713">
    <property type="term" value="F:transcription coactivator activity"/>
    <property type="evidence" value="ECO:0007669"/>
    <property type="project" value="TreeGrafter"/>
</dbReference>
<dbReference type="InterPro" id="IPR035898">
    <property type="entry name" value="TAZ_dom_sf"/>
</dbReference>
<dbReference type="Pfam" id="PF02135">
    <property type="entry name" value="zf-TAZ"/>
    <property type="match status" value="1"/>
</dbReference>
<dbReference type="SUPFAM" id="SSF57933">
    <property type="entry name" value="TAZ domain"/>
    <property type="match status" value="1"/>
</dbReference>